<reference evidence="3 4" key="1">
    <citation type="journal article" date="2019" name="Int. J. Syst. Evol. Microbiol.">
        <title>The Global Catalogue of Microorganisms (GCM) 10K type strain sequencing project: providing services to taxonomists for standard genome sequencing and annotation.</title>
        <authorList>
            <consortium name="The Broad Institute Genomics Platform"/>
            <consortium name="The Broad Institute Genome Sequencing Center for Infectious Disease"/>
            <person name="Wu L."/>
            <person name="Ma J."/>
        </authorList>
    </citation>
    <scope>NUCLEOTIDE SEQUENCE [LARGE SCALE GENOMIC DNA]</scope>
    <source>
        <strain evidence="3 4">JCM 11269</strain>
    </source>
</reference>
<feature type="domain" description="DUF7848" evidence="2">
    <location>
        <begin position="25"/>
        <end position="79"/>
    </location>
</feature>
<keyword evidence="4" id="KW-1185">Reference proteome</keyword>
<evidence type="ECO:0000313" key="3">
    <source>
        <dbReference type="EMBL" id="GAA1009102.1"/>
    </source>
</evidence>
<gene>
    <name evidence="3" type="ORF">GCM10009564_23410</name>
</gene>
<evidence type="ECO:0000259" key="2">
    <source>
        <dbReference type="Pfam" id="PF25232"/>
    </source>
</evidence>
<name>A0ABN1SYT1_9ACTN</name>
<dbReference type="InterPro" id="IPR057170">
    <property type="entry name" value="DUF7848"/>
</dbReference>
<evidence type="ECO:0000313" key="4">
    <source>
        <dbReference type="Proteomes" id="UP001501072"/>
    </source>
</evidence>
<accession>A0ABN1SYT1</accession>
<feature type="compositionally biased region" description="Basic residues" evidence="1">
    <location>
        <begin position="73"/>
        <end position="86"/>
    </location>
</feature>
<feature type="region of interest" description="Disordered" evidence="1">
    <location>
        <begin position="56"/>
        <end position="86"/>
    </location>
</feature>
<dbReference type="RefSeq" id="WP_346072892.1">
    <property type="nucleotide sequence ID" value="NZ_BAAAHU010000020.1"/>
</dbReference>
<protein>
    <recommendedName>
        <fullName evidence="2">DUF7848 domain-containing protein</fullName>
    </recommendedName>
</protein>
<dbReference type="Pfam" id="PF25232">
    <property type="entry name" value="DUF7848"/>
    <property type="match status" value="1"/>
</dbReference>
<proteinExistence type="predicted"/>
<comment type="caution">
    <text evidence="3">The sequence shown here is derived from an EMBL/GenBank/DDBJ whole genome shotgun (WGS) entry which is preliminary data.</text>
</comment>
<sequence>MRCGSRGARLPYVGLDDEDGEDEVTHSVVQFVNRTIRHALEGGVTFEAFCASGCDEASGPQDDQNTTQDRCPRHTVRHRARLTPTR</sequence>
<dbReference type="Proteomes" id="UP001501072">
    <property type="component" value="Unassembled WGS sequence"/>
</dbReference>
<evidence type="ECO:0000256" key="1">
    <source>
        <dbReference type="SAM" id="MobiDB-lite"/>
    </source>
</evidence>
<dbReference type="EMBL" id="BAAAHU010000020">
    <property type="protein sequence ID" value="GAA1009102.1"/>
    <property type="molecule type" value="Genomic_DNA"/>
</dbReference>
<organism evidence="3 4">
    <name type="scientific">Streptomyces thermogriseus</name>
    <dbReference type="NCBI Taxonomy" id="75292"/>
    <lineage>
        <taxon>Bacteria</taxon>
        <taxon>Bacillati</taxon>
        <taxon>Actinomycetota</taxon>
        <taxon>Actinomycetes</taxon>
        <taxon>Kitasatosporales</taxon>
        <taxon>Streptomycetaceae</taxon>
        <taxon>Streptomyces</taxon>
    </lineage>
</organism>